<dbReference type="InterPro" id="IPR012373">
    <property type="entry name" value="Ferrdict_sens_TM"/>
</dbReference>
<proteinExistence type="predicted"/>
<dbReference type="AlphaFoldDB" id="A0A6B9Z8J9"/>
<organism evidence="3 4">
    <name type="scientific">Chitinophaga agri</name>
    <dbReference type="NCBI Taxonomy" id="2703787"/>
    <lineage>
        <taxon>Bacteria</taxon>
        <taxon>Pseudomonadati</taxon>
        <taxon>Bacteroidota</taxon>
        <taxon>Chitinophagia</taxon>
        <taxon>Chitinophagales</taxon>
        <taxon>Chitinophagaceae</taxon>
        <taxon>Chitinophaga</taxon>
    </lineage>
</organism>
<evidence type="ECO:0000259" key="2">
    <source>
        <dbReference type="Pfam" id="PF16344"/>
    </source>
</evidence>
<evidence type="ECO:0000313" key="4">
    <source>
        <dbReference type="Proteomes" id="UP000476411"/>
    </source>
</evidence>
<dbReference type="Gene3D" id="3.55.50.30">
    <property type="match status" value="1"/>
</dbReference>
<evidence type="ECO:0000259" key="1">
    <source>
        <dbReference type="Pfam" id="PF04773"/>
    </source>
</evidence>
<name>A0A6B9Z8J9_9BACT</name>
<feature type="domain" description="FecR protein" evidence="1">
    <location>
        <begin position="173"/>
        <end position="267"/>
    </location>
</feature>
<reference evidence="3 4" key="1">
    <citation type="submission" date="2020-01" db="EMBL/GenBank/DDBJ databases">
        <title>Complete genome sequence of Chitinophaga sp. H33E-04 isolated from quinoa roots.</title>
        <authorList>
            <person name="Weon H.-Y."/>
            <person name="Lee S.A."/>
        </authorList>
    </citation>
    <scope>NUCLEOTIDE SEQUENCE [LARGE SCALE GENOMIC DNA]</scope>
    <source>
        <strain evidence="3 4">H33E-04</strain>
    </source>
</reference>
<dbReference type="Proteomes" id="UP000476411">
    <property type="component" value="Chromosome"/>
</dbReference>
<dbReference type="FunFam" id="2.60.120.1440:FF:000001">
    <property type="entry name" value="Putative anti-sigma factor"/>
    <property type="match status" value="1"/>
</dbReference>
<keyword evidence="4" id="KW-1185">Reference proteome</keyword>
<dbReference type="PANTHER" id="PTHR30273:SF2">
    <property type="entry name" value="PROTEIN FECR"/>
    <property type="match status" value="1"/>
</dbReference>
<dbReference type="EMBL" id="CP048113">
    <property type="protein sequence ID" value="QHS58327.1"/>
    <property type="molecule type" value="Genomic_DNA"/>
</dbReference>
<dbReference type="InterPro" id="IPR006860">
    <property type="entry name" value="FecR"/>
</dbReference>
<dbReference type="Pfam" id="PF16344">
    <property type="entry name" value="FecR_C"/>
    <property type="match status" value="1"/>
</dbReference>
<accession>A0A6B9Z8J9</accession>
<dbReference type="RefSeq" id="WP_162330032.1">
    <property type="nucleotide sequence ID" value="NZ_CP048113.1"/>
</dbReference>
<gene>
    <name evidence="3" type="ORF">GWR21_01575</name>
</gene>
<dbReference type="Gene3D" id="2.60.120.1440">
    <property type="match status" value="1"/>
</dbReference>
<dbReference type="Pfam" id="PF04773">
    <property type="entry name" value="FecR"/>
    <property type="match status" value="1"/>
</dbReference>
<dbReference type="GO" id="GO:0016989">
    <property type="term" value="F:sigma factor antagonist activity"/>
    <property type="evidence" value="ECO:0007669"/>
    <property type="project" value="TreeGrafter"/>
</dbReference>
<sequence length="380" mass="41841">MDEKEVLALLQKYQTNQCTAQEIAIVESHFLHLINDGKTPEGEIDYDRIEREIWANISPTPVRRRLPALARYAAIITVVACAAGGIYYASHQKPNIQHQAVSAKQIQPAGNNATLTLSNGQTIALNTQSGLVGNHSLTGVSITNNVNSGTVTFSQDSKTTQTSHIKEAEGPNTISTPRGGQYRLVLSDGTHVYLNASSSLTFPARFSEETREVVITGEAYFEVARDPRKPFLVTTKGQQLKVLGTHFNVSAYPNEQLKTTLAEGSVELTSSSLQKQLLKPGQQALLLSAGDFEVHNVDAEDAIAWHSGYFLFRETPLPEAIRQICRWYNVDADIQNLPLTPVNAMLPNNLTLSDFINGLEFSNGIKITLTEERRLIVNKK</sequence>
<dbReference type="InterPro" id="IPR032508">
    <property type="entry name" value="FecR_C"/>
</dbReference>
<dbReference type="KEGG" id="chih:GWR21_01575"/>
<evidence type="ECO:0000313" key="3">
    <source>
        <dbReference type="EMBL" id="QHS58327.1"/>
    </source>
</evidence>
<protein>
    <submittedName>
        <fullName evidence="3">DUF4974 domain-containing protein</fullName>
    </submittedName>
</protein>
<feature type="domain" description="Protein FecR C-terminal" evidence="2">
    <location>
        <begin position="309"/>
        <end position="377"/>
    </location>
</feature>
<dbReference type="PIRSF" id="PIRSF018266">
    <property type="entry name" value="FecR"/>
    <property type="match status" value="1"/>
</dbReference>
<dbReference type="PANTHER" id="PTHR30273">
    <property type="entry name" value="PERIPLASMIC SIGNAL SENSOR AND SIGMA FACTOR ACTIVATOR FECR-RELATED"/>
    <property type="match status" value="1"/>
</dbReference>